<dbReference type="EMBL" id="WTPW01000512">
    <property type="protein sequence ID" value="KAF0504116.1"/>
    <property type="molecule type" value="Genomic_DNA"/>
</dbReference>
<dbReference type="Proteomes" id="UP000439903">
    <property type="component" value="Unassembled WGS sequence"/>
</dbReference>
<feature type="compositionally biased region" description="Basic residues" evidence="1">
    <location>
        <begin position="50"/>
        <end position="62"/>
    </location>
</feature>
<gene>
    <name evidence="2" type="ORF">F8M41_019625</name>
</gene>
<sequence>MPKEENKKLKKALNTQCQQIHSLELSNDEFTDEIEPNSNDSNEETETSRSKKPIIKSKRMGKKPAIASKNTTSIDQFLDPRKNPNIQFYIILLRNHSCLPQLYQNFSAFLVHPAFFLS</sequence>
<evidence type="ECO:0000256" key="1">
    <source>
        <dbReference type="SAM" id="MobiDB-lite"/>
    </source>
</evidence>
<proteinExistence type="predicted"/>
<dbReference type="AlphaFoldDB" id="A0A8H4AJQ2"/>
<feature type="compositionally biased region" description="Acidic residues" evidence="1">
    <location>
        <begin position="28"/>
        <end position="45"/>
    </location>
</feature>
<evidence type="ECO:0000313" key="2">
    <source>
        <dbReference type="EMBL" id="KAF0504116.1"/>
    </source>
</evidence>
<feature type="region of interest" description="Disordered" evidence="1">
    <location>
        <begin position="28"/>
        <end position="66"/>
    </location>
</feature>
<evidence type="ECO:0000313" key="3">
    <source>
        <dbReference type="Proteomes" id="UP000439903"/>
    </source>
</evidence>
<comment type="caution">
    <text evidence="2">The sequence shown here is derived from an EMBL/GenBank/DDBJ whole genome shotgun (WGS) entry which is preliminary data.</text>
</comment>
<keyword evidence="3" id="KW-1185">Reference proteome</keyword>
<organism evidence="2 3">
    <name type="scientific">Gigaspora margarita</name>
    <dbReference type="NCBI Taxonomy" id="4874"/>
    <lineage>
        <taxon>Eukaryota</taxon>
        <taxon>Fungi</taxon>
        <taxon>Fungi incertae sedis</taxon>
        <taxon>Mucoromycota</taxon>
        <taxon>Glomeromycotina</taxon>
        <taxon>Glomeromycetes</taxon>
        <taxon>Diversisporales</taxon>
        <taxon>Gigasporaceae</taxon>
        <taxon>Gigaspora</taxon>
    </lineage>
</organism>
<protein>
    <submittedName>
        <fullName evidence="2">Uncharacterized protein</fullName>
    </submittedName>
</protein>
<accession>A0A8H4AJQ2</accession>
<reference evidence="2 3" key="1">
    <citation type="journal article" date="2019" name="Environ. Microbiol.">
        <title>At the nexus of three kingdoms: the genome of the mycorrhizal fungus Gigaspora margarita provides insights into plant, endobacterial and fungal interactions.</title>
        <authorList>
            <person name="Venice F."/>
            <person name="Ghignone S."/>
            <person name="Salvioli di Fossalunga A."/>
            <person name="Amselem J."/>
            <person name="Novero M."/>
            <person name="Xianan X."/>
            <person name="Sedzielewska Toro K."/>
            <person name="Morin E."/>
            <person name="Lipzen A."/>
            <person name="Grigoriev I.V."/>
            <person name="Henrissat B."/>
            <person name="Martin F.M."/>
            <person name="Bonfante P."/>
        </authorList>
    </citation>
    <scope>NUCLEOTIDE SEQUENCE [LARGE SCALE GENOMIC DNA]</scope>
    <source>
        <strain evidence="2 3">BEG34</strain>
    </source>
</reference>
<name>A0A8H4AJQ2_GIGMA</name>